<sequence length="353" mass="40683">MYGYSIFMNRDLNEKDYLYIDKMTNHGFKGIFTSMHIPEDEASLYKKRLIDLGTAAKKNHLKLMVDISGQALEKAGFSIDRVEELQELGVTGLRMDYHISNETIAQVSQKMTVSLNASTIRQEDIDELKENKANFNQLEAWHNYYPRPETGLSRESFLRKNEFLKRNSFKVMAFIPGDDSLRHPLYEGLPTLEAHRYQHPLSSLLDMESINIDHIYVGDGGLKARTAWQINQYLQKRELVLQATQATSDFAKVLSEHENRQDDARDVIRSAQARFNEISEINPENTIERKKGSITIDNCEYGRYMGEIQITKRNLPADKKVNVVGNIIKEDLELISFIGPGQKFKIEKEKNND</sequence>
<evidence type="ECO:0000259" key="1">
    <source>
        <dbReference type="Pfam" id="PF05913"/>
    </source>
</evidence>
<evidence type="ECO:0000313" key="4">
    <source>
        <dbReference type="Proteomes" id="UP000031847"/>
    </source>
</evidence>
<evidence type="ECO:0000259" key="2">
    <source>
        <dbReference type="Pfam" id="PF19200"/>
    </source>
</evidence>
<dbReference type="InterPro" id="IPR043894">
    <property type="entry name" value="MupG_C"/>
</dbReference>
<dbReference type="SUPFAM" id="SSF51445">
    <property type="entry name" value="(Trans)glycosidases"/>
    <property type="match status" value="1"/>
</dbReference>
<reference evidence="3 4" key="1">
    <citation type="submission" date="2015-01" db="EMBL/GenBank/DDBJ databases">
        <title>Lactococcus lactis subsp.lactis JCM 5805 whole genome shotgun sequence.</title>
        <authorList>
            <person name="Fujii T."/>
            <person name="Tomita Y."/>
            <person name="Ikushima S."/>
            <person name="Fujiwara D."/>
        </authorList>
    </citation>
    <scope>NUCLEOTIDE SEQUENCE [LARGE SCALE GENOMIC DNA]</scope>
    <source>
        <strain evidence="3 4">JCM 5805</strain>
    </source>
</reference>
<feature type="domain" description="6-phospho-N-acetylmuramidase N-terminal" evidence="2">
    <location>
        <begin position="3"/>
        <end position="231"/>
    </location>
</feature>
<dbReference type="EMBL" id="BBSI01000023">
    <property type="protein sequence ID" value="GAM80557.1"/>
    <property type="molecule type" value="Genomic_DNA"/>
</dbReference>
<dbReference type="Pfam" id="PF05913">
    <property type="entry name" value="MupG_C"/>
    <property type="match status" value="1"/>
</dbReference>
<name>A0A0B8QU97_LACLL</name>
<feature type="domain" description="6-phospho-N-acetylmuramidase C-terminal" evidence="1">
    <location>
        <begin position="245"/>
        <end position="346"/>
    </location>
</feature>
<dbReference type="InterPro" id="IPR043797">
    <property type="entry name" value="MupG_N"/>
</dbReference>
<dbReference type="InterPro" id="IPR017853">
    <property type="entry name" value="GH"/>
</dbReference>
<dbReference type="Proteomes" id="UP000031847">
    <property type="component" value="Unassembled WGS sequence"/>
</dbReference>
<dbReference type="PANTHER" id="PTHR38435">
    <property type="match status" value="1"/>
</dbReference>
<protein>
    <submittedName>
        <fullName evidence="3">Uncharacterized conserved protein</fullName>
    </submittedName>
</protein>
<dbReference type="InterPro" id="IPR013785">
    <property type="entry name" value="Aldolase_TIM"/>
</dbReference>
<dbReference type="InterPro" id="IPR008589">
    <property type="entry name" value="MupG"/>
</dbReference>
<evidence type="ECO:0000313" key="3">
    <source>
        <dbReference type="EMBL" id="GAM80557.1"/>
    </source>
</evidence>
<dbReference type="PATRIC" id="fig|1360.96.peg.1657"/>
<dbReference type="RefSeq" id="WP_023189319.1">
    <property type="nucleotide sequence ID" value="NZ_BAABQR010000002.1"/>
</dbReference>
<accession>A0A0B8QU97</accession>
<dbReference type="Gene3D" id="3.20.20.70">
    <property type="entry name" value="Aldolase class I"/>
    <property type="match status" value="1"/>
</dbReference>
<dbReference type="Pfam" id="PF19200">
    <property type="entry name" value="MupG_N"/>
    <property type="match status" value="1"/>
</dbReference>
<dbReference type="PANTHER" id="PTHR38435:SF2">
    <property type="entry name" value="DUF871 DOMAIN-CONTAINING PROTEIN"/>
    <property type="match status" value="1"/>
</dbReference>
<organism evidence="3 4">
    <name type="scientific">Lactococcus lactis subsp. lactis</name>
    <name type="common">Streptococcus lactis</name>
    <dbReference type="NCBI Taxonomy" id="1360"/>
    <lineage>
        <taxon>Bacteria</taxon>
        <taxon>Bacillati</taxon>
        <taxon>Bacillota</taxon>
        <taxon>Bacilli</taxon>
        <taxon>Lactobacillales</taxon>
        <taxon>Streptococcaceae</taxon>
        <taxon>Lactococcus</taxon>
    </lineage>
</organism>
<dbReference type="AlphaFoldDB" id="A0A0B8QU97"/>
<comment type="caution">
    <text evidence="3">The sequence shown here is derived from an EMBL/GenBank/DDBJ whole genome shotgun (WGS) entry which is preliminary data.</text>
</comment>
<proteinExistence type="predicted"/>
<gene>
    <name evidence="3" type="ORF">JCM5805K_1668</name>
</gene>
<dbReference type="Gene3D" id="2.40.100.10">
    <property type="entry name" value="Cyclophilin-like"/>
    <property type="match status" value="1"/>
</dbReference>
<dbReference type="InterPro" id="IPR029000">
    <property type="entry name" value="Cyclophilin-like_dom_sf"/>
</dbReference>
<dbReference type="SUPFAM" id="SSF50891">
    <property type="entry name" value="Cyclophilin-like"/>
    <property type="match status" value="1"/>
</dbReference>